<protein>
    <submittedName>
        <fullName evidence="1">Uncharacterized protein</fullName>
    </submittedName>
</protein>
<evidence type="ECO:0000313" key="1">
    <source>
        <dbReference type="EMBL" id="KAG6956229.1"/>
    </source>
</evidence>
<organism evidence="1 2">
    <name type="scientific">Phytophthora cactorum</name>
    <dbReference type="NCBI Taxonomy" id="29920"/>
    <lineage>
        <taxon>Eukaryota</taxon>
        <taxon>Sar</taxon>
        <taxon>Stramenopiles</taxon>
        <taxon>Oomycota</taxon>
        <taxon>Peronosporomycetes</taxon>
        <taxon>Peronosporales</taxon>
        <taxon>Peronosporaceae</taxon>
        <taxon>Phytophthora</taxon>
    </lineage>
</organism>
<dbReference type="Proteomes" id="UP000688947">
    <property type="component" value="Unassembled WGS sequence"/>
</dbReference>
<sequence length="114" mass="13425">MLESPEIPIWSVMEVWLSSTWSGTTLKHFRNIANKVLISCDQNENTRVMSYLRHWVSAETISASKAHSEFFHNLERYNKRVLSALYCFRREVDRLDLTQYVLTGGFSYRESTRS</sequence>
<comment type="caution">
    <text evidence="1">The sequence shown here is derived from an EMBL/GenBank/DDBJ whole genome shotgun (WGS) entry which is preliminary data.</text>
</comment>
<evidence type="ECO:0000313" key="2">
    <source>
        <dbReference type="Proteomes" id="UP000688947"/>
    </source>
</evidence>
<dbReference type="VEuPathDB" id="FungiDB:PC110_g18031"/>
<reference evidence="1" key="1">
    <citation type="submission" date="2021-01" db="EMBL/GenBank/DDBJ databases">
        <title>Phytophthora aleatoria, a newly-described species from Pinus radiata is distinct from Phytophthora cactorum isolates based on comparative genomics.</title>
        <authorList>
            <person name="Mcdougal R."/>
            <person name="Panda P."/>
            <person name="Williams N."/>
            <person name="Studholme D.J."/>
        </authorList>
    </citation>
    <scope>NUCLEOTIDE SEQUENCE</scope>
    <source>
        <strain evidence="1">NZFS 3830</strain>
    </source>
</reference>
<proteinExistence type="predicted"/>
<dbReference type="AlphaFoldDB" id="A0A8T1UB47"/>
<dbReference type="OrthoDB" id="97095at2759"/>
<dbReference type="EMBL" id="JAENGZ010000618">
    <property type="protein sequence ID" value="KAG6956229.1"/>
    <property type="molecule type" value="Genomic_DNA"/>
</dbReference>
<gene>
    <name evidence="1" type="ORF">JG687_00010722</name>
</gene>
<accession>A0A8T1UB47</accession>
<name>A0A8T1UB47_9STRA</name>